<evidence type="ECO:0000256" key="2">
    <source>
        <dbReference type="ARBA" id="ARBA00022801"/>
    </source>
</evidence>
<name>A0A5C5YYS4_9BACT</name>
<dbReference type="PANTHER" id="PTHR42693">
    <property type="entry name" value="ARYLSULFATASE FAMILY MEMBER"/>
    <property type="match status" value="1"/>
</dbReference>
<organism evidence="5 6">
    <name type="scientific">Novipirellula herctigrandis</name>
    <dbReference type="NCBI Taxonomy" id="2527986"/>
    <lineage>
        <taxon>Bacteria</taxon>
        <taxon>Pseudomonadati</taxon>
        <taxon>Planctomycetota</taxon>
        <taxon>Planctomycetia</taxon>
        <taxon>Pirellulales</taxon>
        <taxon>Pirellulaceae</taxon>
        <taxon>Novipirellula</taxon>
    </lineage>
</organism>
<evidence type="ECO:0000256" key="3">
    <source>
        <dbReference type="SAM" id="SignalP"/>
    </source>
</evidence>
<reference evidence="5 6" key="1">
    <citation type="submission" date="2019-02" db="EMBL/GenBank/DDBJ databases">
        <title>Deep-cultivation of Planctomycetes and their phenomic and genomic characterization uncovers novel biology.</title>
        <authorList>
            <person name="Wiegand S."/>
            <person name="Jogler M."/>
            <person name="Boedeker C."/>
            <person name="Pinto D."/>
            <person name="Vollmers J."/>
            <person name="Rivas-Marin E."/>
            <person name="Kohn T."/>
            <person name="Peeters S.H."/>
            <person name="Heuer A."/>
            <person name="Rast P."/>
            <person name="Oberbeckmann S."/>
            <person name="Bunk B."/>
            <person name="Jeske O."/>
            <person name="Meyerdierks A."/>
            <person name="Storesund J.E."/>
            <person name="Kallscheuer N."/>
            <person name="Luecker S."/>
            <person name="Lage O.M."/>
            <person name="Pohl T."/>
            <person name="Merkel B.J."/>
            <person name="Hornburger P."/>
            <person name="Mueller R.-W."/>
            <person name="Bruemmer F."/>
            <person name="Labrenz M."/>
            <person name="Spormann A.M."/>
            <person name="Op Den Camp H."/>
            <person name="Overmann J."/>
            <person name="Amann R."/>
            <person name="Jetten M.S.M."/>
            <person name="Mascher T."/>
            <person name="Medema M.H."/>
            <person name="Devos D.P."/>
            <person name="Kaster A.-K."/>
            <person name="Ovreas L."/>
            <person name="Rohde M."/>
            <person name="Galperin M.Y."/>
            <person name="Jogler C."/>
        </authorList>
    </citation>
    <scope>NUCLEOTIDE SEQUENCE [LARGE SCALE GENOMIC DNA]</scope>
    <source>
        <strain evidence="5 6">CA13</strain>
    </source>
</reference>
<dbReference type="InterPro" id="IPR000917">
    <property type="entry name" value="Sulfatase_N"/>
</dbReference>
<comment type="caution">
    <text evidence="5">The sequence shown here is derived from an EMBL/GenBank/DDBJ whole genome shotgun (WGS) entry which is preliminary data.</text>
</comment>
<dbReference type="AlphaFoldDB" id="A0A5C5YYS4"/>
<evidence type="ECO:0000256" key="1">
    <source>
        <dbReference type="ARBA" id="ARBA00008779"/>
    </source>
</evidence>
<proteinExistence type="inferred from homology"/>
<dbReference type="EMBL" id="SJPJ01000001">
    <property type="protein sequence ID" value="TWT80245.1"/>
    <property type="molecule type" value="Genomic_DNA"/>
</dbReference>
<feature type="signal peptide" evidence="3">
    <location>
        <begin position="1"/>
        <end position="26"/>
    </location>
</feature>
<feature type="chain" id="PRO_5023019406" evidence="3">
    <location>
        <begin position="27"/>
        <end position="105"/>
    </location>
</feature>
<dbReference type="Proteomes" id="UP000315010">
    <property type="component" value="Unassembled WGS sequence"/>
</dbReference>
<gene>
    <name evidence="5" type="primary">atsA_23</name>
    <name evidence="5" type="ORF">CA13_16580</name>
</gene>
<evidence type="ECO:0000259" key="4">
    <source>
        <dbReference type="Pfam" id="PF00884"/>
    </source>
</evidence>
<protein>
    <submittedName>
        <fullName evidence="5">Arylsulfatase</fullName>
        <ecNumber evidence="5">3.1.6.1</ecNumber>
    </submittedName>
</protein>
<dbReference type="GO" id="GO:0004065">
    <property type="term" value="F:arylsulfatase activity"/>
    <property type="evidence" value="ECO:0007669"/>
    <property type="project" value="UniProtKB-EC"/>
</dbReference>
<keyword evidence="3" id="KW-0732">Signal</keyword>
<dbReference type="OrthoDB" id="9777306at2"/>
<evidence type="ECO:0000313" key="5">
    <source>
        <dbReference type="EMBL" id="TWT80245.1"/>
    </source>
</evidence>
<feature type="domain" description="Sulfatase N-terminal" evidence="4">
    <location>
        <begin position="31"/>
        <end position="88"/>
    </location>
</feature>
<accession>A0A5C5YYS4</accession>
<comment type="similarity">
    <text evidence="1">Belongs to the sulfatase family.</text>
</comment>
<dbReference type="SUPFAM" id="SSF53649">
    <property type="entry name" value="Alkaline phosphatase-like"/>
    <property type="match status" value="1"/>
</dbReference>
<sequence precursor="true">MRLAKRFILQCCLGLTLVASSASLVASTANPNPLIIYTDDQGYGDVSCLNPESKSHTPNIDRLIKEGLHLTHAHSASSACTPSRDALTPSHDAFPKSVIHYARTA</sequence>
<keyword evidence="2 5" id="KW-0378">Hydrolase</keyword>
<dbReference type="EC" id="3.1.6.1" evidence="5"/>
<dbReference type="Pfam" id="PF00884">
    <property type="entry name" value="Sulfatase"/>
    <property type="match status" value="1"/>
</dbReference>
<keyword evidence="6" id="KW-1185">Reference proteome</keyword>
<evidence type="ECO:0000313" key="6">
    <source>
        <dbReference type="Proteomes" id="UP000315010"/>
    </source>
</evidence>
<dbReference type="Gene3D" id="3.40.720.10">
    <property type="entry name" value="Alkaline Phosphatase, subunit A"/>
    <property type="match status" value="1"/>
</dbReference>
<dbReference type="PANTHER" id="PTHR42693:SF53">
    <property type="entry name" value="ENDO-4-O-SULFATASE"/>
    <property type="match status" value="1"/>
</dbReference>
<dbReference type="InterPro" id="IPR017850">
    <property type="entry name" value="Alkaline_phosphatase_core_sf"/>
</dbReference>
<dbReference type="InterPro" id="IPR050738">
    <property type="entry name" value="Sulfatase"/>
</dbReference>